<feature type="compositionally biased region" description="Polar residues" evidence="1">
    <location>
        <begin position="13"/>
        <end position="31"/>
    </location>
</feature>
<reference evidence="3" key="1">
    <citation type="submission" date="2016-11" db="EMBL/GenBank/DDBJ databases">
        <authorList>
            <person name="Varghese N."/>
            <person name="Submissions S."/>
        </authorList>
    </citation>
    <scope>NUCLEOTIDE SEQUENCE [LARGE SCALE GENOMIC DNA]</scope>
    <source>
        <strain evidence="3">DSM 17659</strain>
    </source>
</reference>
<keyword evidence="3" id="KW-1185">Reference proteome</keyword>
<evidence type="ECO:0000313" key="3">
    <source>
        <dbReference type="Proteomes" id="UP000184020"/>
    </source>
</evidence>
<dbReference type="Proteomes" id="UP000184020">
    <property type="component" value="Unassembled WGS sequence"/>
</dbReference>
<dbReference type="AlphaFoldDB" id="A0A1M5M6I7"/>
<dbReference type="EMBL" id="FQWF01000009">
    <property type="protein sequence ID" value="SHG72858.1"/>
    <property type="molecule type" value="Genomic_DNA"/>
</dbReference>
<name>A0A1M5M6I7_9FLAO</name>
<accession>A0A1M5M6I7</accession>
<dbReference type="STRING" id="229205.SAMN05444372_10966"/>
<evidence type="ECO:0000313" key="2">
    <source>
        <dbReference type="EMBL" id="SHG72858.1"/>
    </source>
</evidence>
<sequence>MSQMNTEGGELNRNCSKQSNKIEYSTTSGRS</sequence>
<organism evidence="2 3">
    <name type="scientific">Flavobacterium micromati</name>
    <dbReference type="NCBI Taxonomy" id="229205"/>
    <lineage>
        <taxon>Bacteria</taxon>
        <taxon>Pseudomonadati</taxon>
        <taxon>Bacteroidota</taxon>
        <taxon>Flavobacteriia</taxon>
        <taxon>Flavobacteriales</taxon>
        <taxon>Flavobacteriaceae</taxon>
        <taxon>Flavobacterium</taxon>
    </lineage>
</organism>
<protein>
    <submittedName>
        <fullName evidence="2">Uncharacterized protein</fullName>
    </submittedName>
</protein>
<feature type="region of interest" description="Disordered" evidence="1">
    <location>
        <begin position="1"/>
        <end position="31"/>
    </location>
</feature>
<proteinExistence type="predicted"/>
<evidence type="ECO:0000256" key="1">
    <source>
        <dbReference type="SAM" id="MobiDB-lite"/>
    </source>
</evidence>
<gene>
    <name evidence="2" type="ORF">SAMN05444372_10966</name>
</gene>